<comment type="cofactor">
    <cofactor evidence="1">
        <name>a divalent metal cation</name>
        <dbReference type="ChEBI" id="CHEBI:60240"/>
    </cofactor>
</comment>
<evidence type="ECO:0000256" key="5">
    <source>
        <dbReference type="ARBA" id="ARBA00022723"/>
    </source>
</evidence>
<evidence type="ECO:0000313" key="10">
    <source>
        <dbReference type="EMBL" id="KAE9250065.1"/>
    </source>
</evidence>
<gene>
    <name evidence="10" type="ORF">PF002_g4973</name>
    <name evidence="9" type="ORF">PF011_g7665</name>
</gene>
<dbReference type="PANTHER" id="PTHR22930">
    <property type="match status" value="1"/>
</dbReference>
<proteinExistence type="inferred from homology"/>
<dbReference type="GO" id="GO:0046872">
    <property type="term" value="F:metal ion binding"/>
    <property type="evidence" value="ECO:0007669"/>
    <property type="project" value="UniProtKB-KW"/>
</dbReference>
<dbReference type="EMBL" id="QXGD01000158">
    <property type="protein sequence ID" value="KAE9250065.1"/>
    <property type="molecule type" value="Genomic_DNA"/>
</dbReference>
<comment type="similarity">
    <text evidence="3">Belongs to the HARBI1 family.</text>
</comment>
<evidence type="ECO:0000313" key="11">
    <source>
        <dbReference type="Proteomes" id="UP000440367"/>
    </source>
</evidence>
<dbReference type="Pfam" id="PF13359">
    <property type="entry name" value="DDE_Tnp_4"/>
    <property type="match status" value="1"/>
</dbReference>
<keyword evidence="7" id="KW-0539">Nucleus</keyword>
<reference evidence="9 12" key="1">
    <citation type="submission" date="2018-09" db="EMBL/GenBank/DDBJ databases">
        <title>Genomic investigation of the strawberry pathogen Phytophthora fragariae indicates pathogenicity is determined by transcriptional variation in three key races.</title>
        <authorList>
            <person name="Adams T.M."/>
            <person name="Armitage A.D."/>
            <person name="Sobczyk M.K."/>
            <person name="Bates H.J."/>
            <person name="Dunwell J.M."/>
            <person name="Nellist C.F."/>
            <person name="Harrison R.J."/>
        </authorList>
    </citation>
    <scope>NUCLEOTIDE SEQUENCE [LARGE SCALE GENOMIC DNA]</scope>
    <source>
        <strain evidence="10 11">BC-1</strain>
        <strain evidence="9 12">SCRP245</strain>
    </source>
</reference>
<dbReference type="InterPro" id="IPR027806">
    <property type="entry name" value="HARBI1_dom"/>
</dbReference>
<evidence type="ECO:0000256" key="4">
    <source>
        <dbReference type="ARBA" id="ARBA00022722"/>
    </source>
</evidence>
<comment type="subcellular location">
    <subcellularLocation>
        <location evidence="2">Nucleus</location>
    </subcellularLocation>
</comment>
<dbReference type="PANTHER" id="PTHR22930:SF85">
    <property type="entry name" value="GH03217P-RELATED"/>
    <property type="match status" value="1"/>
</dbReference>
<protein>
    <recommendedName>
        <fullName evidence="8">DDE Tnp4 domain-containing protein</fullName>
    </recommendedName>
</protein>
<organism evidence="9 12">
    <name type="scientific">Phytophthora fragariae</name>
    <dbReference type="NCBI Taxonomy" id="53985"/>
    <lineage>
        <taxon>Eukaryota</taxon>
        <taxon>Sar</taxon>
        <taxon>Stramenopiles</taxon>
        <taxon>Oomycota</taxon>
        <taxon>Peronosporomycetes</taxon>
        <taxon>Peronosporales</taxon>
        <taxon>Peronosporaceae</taxon>
        <taxon>Phytophthora</taxon>
    </lineage>
</organism>
<evidence type="ECO:0000313" key="9">
    <source>
        <dbReference type="EMBL" id="KAE9015321.1"/>
    </source>
</evidence>
<dbReference type="GO" id="GO:0016787">
    <property type="term" value="F:hydrolase activity"/>
    <property type="evidence" value="ECO:0007669"/>
    <property type="project" value="UniProtKB-KW"/>
</dbReference>
<feature type="domain" description="DDE Tnp4" evidence="8">
    <location>
        <begin position="188"/>
        <end position="346"/>
    </location>
</feature>
<name>A0A6A3L755_9STRA</name>
<evidence type="ECO:0000256" key="1">
    <source>
        <dbReference type="ARBA" id="ARBA00001968"/>
    </source>
</evidence>
<dbReference type="Proteomes" id="UP000440367">
    <property type="component" value="Unassembled WGS sequence"/>
</dbReference>
<sequence length="399" mass="45285">MVKEGTRAATDLLLEARALYAVLEDSSEEEDSGDGLDDISVVTNVLATRYLFRSNVLKSAKWYPAPVFSKDPVRARRDLRISVDGFRFLLASLVDHPAFKRTPGKQQQAPVQLQLEVFLYSLQSLSYYQVSQYFGVGEGTIKKFNDRVVEAVLALEGSFVRWPTKTERGVTSAHVQHATGFPNCIGFVDGTMFQLKYAPKVDAECYFSRKANYCLNGQIVCDHRRRVIYYQVGLPGSVHDKRAFPFTNMASDPRGFFGANEYLLGDSAYGVSFPFIVSPYKRPAALEPDNAQFNFRLSSQRIAIEHCIGIMKGRFPFLSECAAYLLSEDDIVRICKRQRACFTLHNVCIELREKQFDPVAEPAPGDDWVCEIENMYDPDRYLSSDDLRIWVQAESRQYV</sequence>
<dbReference type="InterPro" id="IPR045249">
    <property type="entry name" value="HARBI1-like"/>
</dbReference>
<evidence type="ECO:0000256" key="6">
    <source>
        <dbReference type="ARBA" id="ARBA00022801"/>
    </source>
</evidence>
<keyword evidence="4" id="KW-0540">Nuclease</keyword>
<evidence type="ECO:0000256" key="3">
    <source>
        <dbReference type="ARBA" id="ARBA00006958"/>
    </source>
</evidence>
<evidence type="ECO:0000259" key="8">
    <source>
        <dbReference type="Pfam" id="PF13359"/>
    </source>
</evidence>
<dbReference type="AlphaFoldDB" id="A0A6A3L755"/>
<evidence type="ECO:0000313" key="12">
    <source>
        <dbReference type="Proteomes" id="UP000460718"/>
    </source>
</evidence>
<evidence type="ECO:0000256" key="2">
    <source>
        <dbReference type="ARBA" id="ARBA00004123"/>
    </source>
</evidence>
<accession>A0A6A3L755</accession>
<evidence type="ECO:0000256" key="7">
    <source>
        <dbReference type="ARBA" id="ARBA00023242"/>
    </source>
</evidence>
<keyword evidence="5" id="KW-0479">Metal-binding</keyword>
<keyword evidence="6" id="KW-0378">Hydrolase</keyword>
<comment type="caution">
    <text evidence="9">The sequence shown here is derived from an EMBL/GenBank/DDBJ whole genome shotgun (WGS) entry which is preliminary data.</text>
</comment>
<dbReference type="GO" id="GO:0004518">
    <property type="term" value="F:nuclease activity"/>
    <property type="evidence" value="ECO:0007669"/>
    <property type="project" value="UniProtKB-KW"/>
</dbReference>
<dbReference type="EMBL" id="QXFW01000345">
    <property type="protein sequence ID" value="KAE9015321.1"/>
    <property type="molecule type" value="Genomic_DNA"/>
</dbReference>
<dbReference type="Proteomes" id="UP000460718">
    <property type="component" value="Unassembled WGS sequence"/>
</dbReference>
<dbReference type="GO" id="GO:0005634">
    <property type="term" value="C:nucleus"/>
    <property type="evidence" value="ECO:0007669"/>
    <property type="project" value="UniProtKB-SubCell"/>
</dbReference>